<evidence type="ECO:0000313" key="2">
    <source>
        <dbReference type="RefSeq" id="XP_059604139.1"/>
    </source>
</evidence>
<dbReference type="VEuPathDB" id="FungiDB:An08g07860"/>
<evidence type="ECO:0000256" key="1">
    <source>
        <dbReference type="SAM" id="MobiDB-lite"/>
    </source>
</evidence>
<dbReference type="KEGG" id="ang:An08g07860"/>
<reference evidence="2" key="1">
    <citation type="submission" date="2025-02" db="EMBL/GenBank/DDBJ databases">
        <authorList>
            <consortium name="NCBI Genome Project"/>
        </authorList>
    </citation>
    <scope>NUCLEOTIDE SEQUENCE</scope>
</reference>
<reference evidence="2" key="2">
    <citation type="submission" date="2025-08" db="UniProtKB">
        <authorList>
            <consortium name="RefSeq"/>
        </authorList>
    </citation>
    <scope>IDENTIFICATION</scope>
</reference>
<dbReference type="GeneID" id="84591755"/>
<sequence>MGHIYRVTGTVAMKPTTIVQDCAEFVREEGCPCMQDIWCTNLYTKCGTGATSPGAENRQRRSGLSGNPCRQLTELAAGVLQISGRSGLATSTGSRETGTERPSYAYLSQELLKEAQGSKGGTRLARGTRQRFTEDPPDETEEQLVIPGCAFHGSRASAATCHRLQAKPGPKFPSEPDAISVSGRPMGNPHLEGGNGI</sequence>
<name>A0AAJ8BVP6_ASPNG</name>
<dbReference type="RefSeq" id="XP_059604139.1">
    <property type="nucleotide sequence ID" value="XM_059749207.1"/>
</dbReference>
<proteinExistence type="predicted"/>
<feature type="region of interest" description="Disordered" evidence="1">
    <location>
        <begin position="116"/>
        <end position="139"/>
    </location>
</feature>
<organism evidence="2">
    <name type="scientific">Aspergillus niger</name>
    <dbReference type="NCBI Taxonomy" id="5061"/>
    <lineage>
        <taxon>Eukaryota</taxon>
        <taxon>Fungi</taxon>
        <taxon>Dikarya</taxon>
        <taxon>Ascomycota</taxon>
        <taxon>Pezizomycotina</taxon>
        <taxon>Eurotiomycetes</taxon>
        <taxon>Eurotiomycetidae</taxon>
        <taxon>Eurotiales</taxon>
        <taxon>Aspergillaceae</taxon>
        <taxon>Aspergillus</taxon>
        <taxon>Aspergillus subgen. Circumdati</taxon>
    </lineage>
</organism>
<gene>
    <name evidence="2" type="ORF">An08g07860</name>
</gene>
<dbReference type="AlphaFoldDB" id="A0AAJ8BVP6"/>
<feature type="region of interest" description="Disordered" evidence="1">
    <location>
        <begin position="166"/>
        <end position="197"/>
    </location>
</feature>
<accession>A0AAJ8BVP6</accession>
<protein>
    <submittedName>
        <fullName evidence="2">Uncharacterized protein</fullName>
    </submittedName>
</protein>